<dbReference type="PANTHER" id="PTHR30087:SF0">
    <property type="entry name" value="INNER MEMBRANE PROTEIN"/>
    <property type="match status" value="1"/>
</dbReference>
<dbReference type="PIRSF" id="PIRSF037004">
    <property type="entry name" value="UCP037004"/>
    <property type="match status" value="1"/>
</dbReference>
<dbReference type="PANTHER" id="PTHR30087">
    <property type="entry name" value="INNER MEMBRANE PROTEIN"/>
    <property type="match status" value="1"/>
</dbReference>
<evidence type="ECO:0000259" key="1">
    <source>
        <dbReference type="Pfam" id="PF08349"/>
    </source>
</evidence>
<dbReference type="Proteomes" id="UP000052008">
    <property type="component" value="Unassembled WGS sequence"/>
</dbReference>
<comment type="caution">
    <text evidence="2">The sequence shown here is derived from an EMBL/GenBank/DDBJ whole genome shotgun (WGS) entry which is preliminary data.</text>
</comment>
<dbReference type="AlphaFoldDB" id="A0A0S7WWA2"/>
<name>A0A0S7WWA2_UNCT6</name>
<feature type="domain" description="DUF1722" evidence="1">
    <location>
        <begin position="201"/>
        <end position="317"/>
    </location>
</feature>
<reference evidence="2 3" key="1">
    <citation type="journal article" date="2015" name="Microbiome">
        <title>Genomic resolution of linkages in carbon, nitrogen, and sulfur cycling among widespread estuary sediment bacteria.</title>
        <authorList>
            <person name="Baker B.J."/>
            <person name="Lazar C.S."/>
            <person name="Teske A.P."/>
            <person name="Dick G.J."/>
        </authorList>
    </citation>
    <scope>NUCLEOTIDE SEQUENCE [LARGE SCALE GENOMIC DNA]</scope>
    <source>
        <strain evidence="2">DG_24</strain>
    </source>
</reference>
<organism evidence="2 3">
    <name type="scientific">candidate division TA06 bacterium DG_24</name>
    <dbReference type="NCBI Taxonomy" id="1703770"/>
    <lineage>
        <taxon>Bacteria</taxon>
        <taxon>Bacteria division TA06</taxon>
    </lineage>
</organism>
<gene>
    <name evidence="2" type="ORF">AMJ39_00055</name>
</gene>
<dbReference type="STRING" id="1703770.AMJ39_00055"/>
<accession>A0A0S7WWA2</accession>
<dbReference type="EMBL" id="LIZS01000001">
    <property type="protein sequence ID" value="KPJ54466.1"/>
    <property type="molecule type" value="Genomic_DNA"/>
</dbReference>
<evidence type="ECO:0000313" key="3">
    <source>
        <dbReference type="Proteomes" id="UP000052008"/>
    </source>
</evidence>
<dbReference type="Pfam" id="PF04463">
    <property type="entry name" value="2-thiour_desulf"/>
    <property type="match status" value="1"/>
</dbReference>
<dbReference type="InterPro" id="IPR013560">
    <property type="entry name" value="DUF1722"/>
</dbReference>
<dbReference type="Pfam" id="PF08349">
    <property type="entry name" value="DUF1722"/>
    <property type="match status" value="1"/>
</dbReference>
<dbReference type="InterPro" id="IPR007553">
    <property type="entry name" value="2-thiour_desulf"/>
</dbReference>
<dbReference type="PATRIC" id="fig|1703770.3.peg.13"/>
<dbReference type="InterPro" id="IPR017087">
    <property type="entry name" value="UCP037004"/>
</dbReference>
<evidence type="ECO:0000313" key="2">
    <source>
        <dbReference type="EMBL" id="KPJ54466.1"/>
    </source>
</evidence>
<sequence>MLVVSGTETVAERRIRLGISSCLLGEQVRWDGGHKHDRYLTDTLGKYVDYVPVCPEVECGLPIPREPLRLVGDPESPRLVTSRTGIDKTEQMLTWARKRVVELEQEDLCGFIFKSRSPSSGMERVKIYDGKGMPRKKGVGMFARIFMQHFPLLPVEDEGRLHDMNLRENFVERVFTLRRWRETLGRGKWGGPLVDFHTRHKLLILSHSVEHHRDMGRLVAHSKEHLPAELYGRYEWLLTEALRRKTTPRKHANVLHHILGYFKKQLSGDEKQEMLEIIEEYRQGYVPLIVPIALVNHYVRKYGQPYLREQYYLHPHPVELQLRNHV</sequence>
<proteinExistence type="predicted"/>
<protein>
    <recommendedName>
        <fullName evidence="1">DUF1722 domain-containing protein</fullName>
    </recommendedName>
</protein>